<feature type="transmembrane region" description="Helical" evidence="6">
    <location>
        <begin position="290"/>
        <end position="311"/>
    </location>
</feature>
<feature type="transmembrane region" description="Helical" evidence="6">
    <location>
        <begin position="128"/>
        <end position="148"/>
    </location>
</feature>
<dbReference type="GO" id="GO:0005886">
    <property type="term" value="C:plasma membrane"/>
    <property type="evidence" value="ECO:0007669"/>
    <property type="project" value="UniProtKB-SubCell"/>
</dbReference>
<dbReference type="AlphaFoldDB" id="A0A7W9DLV0"/>
<feature type="transmembrane region" description="Helical" evidence="6">
    <location>
        <begin position="323"/>
        <end position="348"/>
    </location>
</feature>
<evidence type="ECO:0000256" key="5">
    <source>
        <dbReference type="ARBA" id="ARBA00023136"/>
    </source>
</evidence>
<sequence>MKRTLYVLALGIFGITTTEFGVIGILPQIADTYHITIDKAGWLLSIFALIIAISAPFITLAFSDADRKRTLLLVLALFSISNILSAIAPSFPFLLFARALPAILHPVFWSIGLAVAAGSVPADESPKAVSIVFGGLTLATVFGIPMATFMAEMFSWRASFVLSAVINSISFLSLWIFLPYIPVSGAKIKTSYWKILGNRSLLFSLLLACLMISAMFSTYGYLADYLKNITHMTGSEIGLMLLIFGITGVAGNYFSGKLLSKNKERTTLLFIVSLLGIHSLTYFMGANYNLMVFLIIFWGFIHSGGFLISNVNITSSTSEAPEFINSIFTSCGNLAVTIGSTIGGLAILKIGIHQLPWTSIVLLGLSLLVFTLKSLTKM</sequence>
<evidence type="ECO:0000313" key="8">
    <source>
        <dbReference type="EMBL" id="MBB5623691.1"/>
    </source>
</evidence>
<evidence type="ECO:0000256" key="6">
    <source>
        <dbReference type="SAM" id="Phobius"/>
    </source>
</evidence>
<dbReference type="Gene3D" id="1.20.1250.20">
    <property type="entry name" value="MFS general substrate transporter like domains"/>
    <property type="match status" value="1"/>
</dbReference>
<dbReference type="InterPro" id="IPR020846">
    <property type="entry name" value="MFS_dom"/>
</dbReference>
<dbReference type="PANTHER" id="PTHR43124:SF3">
    <property type="entry name" value="CHLORAMPHENICOL EFFLUX PUMP RV0191"/>
    <property type="match status" value="1"/>
</dbReference>
<dbReference type="InterPro" id="IPR050189">
    <property type="entry name" value="MFS_Efflux_Transporters"/>
</dbReference>
<evidence type="ECO:0000259" key="7">
    <source>
        <dbReference type="PROSITE" id="PS50850"/>
    </source>
</evidence>
<feature type="transmembrane region" description="Helical" evidence="6">
    <location>
        <begin position="237"/>
        <end position="254"/>
    </location>
</feature>
<keyword evidence="5 6" id="KW-0472">Membrane</keyword>
<dbReference type="EMBL" id="JACHCF010000014">
    <property type="protein sequence ID" value="MBB5623691.1"/>
    <property type="molecule type" value="Genomic_DNA"/>
</dbReference>
<dbReference type="SUPFAM" id="SSF103473">
    <property type="entry name" value="MFS general substrate transporter"/>
    <property type="match status" value="1"/>
</dbReference>
<evidence type="ECO:0000256" key="3">
    <source>
        <dbReference type="ARBA" id="ARBA00022692"/>
    </source>
</evidence>
<feature type="domain" description="Major facilitator superfamily (MFS) profile" evidence="7">
    <location>
        <begin position="4"/>
        <end position="378"/>
    </location>
</feature>
<keyword evidence="4 6" id="KW-1133">Transmembrane helix</keyword>
<evidence type="ECO:0000256" key="4">
    <source>
        <dbReference type="ARBA" id="ARBA00022989"/>
    </source>
</evidence>
<dbReference type="Proteomes" id="UP000537718">
    <property type="component" value="Unassembled WGS sequence"/>
</dbReference>
<evidence type="ECO:0000313" key="9">
    <source>
        <dbReference type="Proteomes" id="UP000537718"/>
    </source>
</evidence>
<feature type="transmembrane region" description="Helical" evidence="6">
    <location>
        <begin position="160"/>
        <end position="181"/>
    </location>
</feature>
<dbReference type="InterPro" id="IPR036259">
    <property type="entry name" value="MFS_trans_sf"/>
</dbReference>
<name>A0A7W9DLV0_9SPHI</name>
<feature type="transmembrane region" description="Helical" evidence="6">
    <location>
        <begin position="266"/>
        <end position="284"/>
    </location>
</feature>
<keyword evidence="3 6" id="KW-0812">Transmembrane</keyword>
<feature type="transmembrane region" description="Helical" evidence="6">
    <location>
        <begin position="354"/>
        <end position="372"/>
    </location>
</feature>
<accession>A0A7W9DLV0</accession>
<gene>
    <name evidence="8" type="ORF">HDE69_004778</name>
</gene>
<dbReference type="RefSeq" id="WP_183869772.1">
    <property type="nucleotide sequence ID" value="NZ_JACHCF010000014.1"/>
</dbReference>
<comment type="caution">
    <text evidence="8">The sequence shown here is derived from an EMBL/GenBank/DDBJ whole genome shotgun (WGS) entry which is preliminary data.</text>
</comment>
<feature type="transmembrane region" description="Helical" evidence="6">
    <location>
        <begin position="70"/>
        <end position="89"/>
    </location>
</feature>
<protein>
    <submittedName>
        <fullName evidence="8">Putative MFS family arabinose efflux permease</fullName>
    </submittedName>
</protein>
<dbReference type="GO" id="GO:0022857">
    <property type="term" value="F:transmembrane transporter activity"/>
    <property type="evidence" value="ECO:0007669"/>
    <property type="project" value="InterPro"/>
</dbReference>
<feature type="transmembrane region" description="Helical" evidence="6">
    <location>
        <begin position="95"/>
        <end position="116"/>
    </location>
</feature>
<evidence type="ECO:0000256" key="1">
    <source>
        <dbReference type="ARBA" id="ARBA00004651"/>
    </source>
</evidence>
<feature type="transmembrane region" description="Helical" evidence="6">
    <location>
        <begin position="42"/>
        <end position="63"/>
    </location>
</feature>
<dbReference type="PROSITE" id="PS50850">
    <property type="entry name" value="MFS"/>
    <property type="match status" value="1"/>
</dbReference>
<comment type="subcellular location">
    <subcellularLocation>
        <location evidence="1">Cell membrane</location>
        <topology evidence="1">Multi-pass membrane protein</topology>
    </subcellularLocation>
</comment>
<feature type="transmembrane region" description="Helical" evidence="6">
    <location>
        <begin position="201"/>
        <end position="222"/>
    </location>
</feature>
<evidence type="ECO:0000256" key="2">
    <source>
        <dbReference type="ARBA" id="ARBA00022475"/>
    </source>
</evidence>
<organism evidence="8 9">
    <name type="scientific">Pedobacter cryoconitis</name>
    <dbReference type="NCBI Taxonomy" id="188932"/>
    <lineage>
        <taxon>Bacteria</taxon>
        <taxon>Pseudomonadati</taxon>
        <taxon>Bacteroidota</taxon>
        <taxon>Sphingobacteriia</taxon>
        <taxon>Sphingobacteriales</taxon>
        <taxon>Sphingobacteriaceae</taxon>
        <taxon>Pedobacter</taxon>
    </lineage>
</organism>
<dbReference type="Pfam" id="PF07690">
    <property type="entry name" value="MFS_1"/>
    <property type="match status" value="1"/>
</dbReference>
<dbReference type="CDD" id="cd17324">
    <property type="entry name" value="MFS_NepI_like"/>
    <property type="match status" value="1"/>
</dbReference>
<feature type="transmembrane region" description="Helical" evidence="6">
    <location>
        <begin position="7"/>
        <end position="30"/>
    </location>
</feature>
<dbReference type="InterPro" id="IPR011701">
    <property type="entry name" value="MFS"/>
</dbReference>
<reference evidence="8 9" key="1">
    <citation type="submission" date="2020-08" db="EMBL/GenBank/DDBJ databases">
        <title>Genomic Encyclopedia of Type Strains, Phase IV (KMG-V): Genome sequencing to study the core and pangenomes of soil and plant-associated prokaryotes.</title>
        <authorList>
            <person name="Whitman W."/>
        </authorList>
    </citation>
    <scope>NUCLEOTIDE SEQUENCE [LARGE SCALE GENOMIC DNA]</scope>
    <source>
        <strain evidence="8 9">MP7CTX6</strain>
    </source>
</reference>
<dbReference type="PANTHER" id="PTHR43124">
    <property type="entry name" value="PURINE EFFLUX PUMP PBUE"/>
    <property type="match status" value="1"/>
</dbReference>
<proteinExistence type="predicted"/>
<keyword evidence="2" id="KW-1003">Cell membrane</keyword>